<evidence type="ECO:0000256" key="1">
    <source>
        <dbReference type="SAM" id="MobiDB-lite"/>
    </source>
</evidence>
<reference evidence="2 3" key="1">
    <citation type="submission" date="2021-06" db="EMBL/GenBank/DDBJ databases">
        <authorList>
            <person name="Palmer J.M."/>
        </authorList>
    </citation>
    <scope>NUCLEOTIDE SEQUENCE [LARGE SCALE GENOMIC DNA]</scope>
    <source>
        <strain evidence="2 3">MEX-2019</strain>
        <tissue evidence="2">Muscle</tissue>
    </source>
</reference>
<evidence type="ECO:0000313" key="3">
    <source>
        <dbReference type="Proteomes" id="UP001311232"/>
    </source>
</evidence>
<evidence type="ECO:0000313" key="2">
    <source>
        <dbReference type="EMBL" id="KAK5612636.1"/>
    </source>
</evidence>
<accession>A0AAV9RUF9</accession>
<feature type="compositionally biased region" description="Polar residues" evidence="1">
    <location>
        <begin position="27"/>
        <end position="38"/>
    </location>
</feature>
<dbReference type="Proteomes" id="UP001311232">
    <property type="component" value="Unassembled WGS sequence"/>
</dbReference>
<keyword evidence="3" id="KW-1185">Reference proteome</keyword>
<gene>
    <name evidence="2" type="ORF">CRENBAI_010033</name>
</gene>
<proteinExistence type="predicted"/>
<protein>
    <submittedName>
        <fullName evidence="2">Uncharacterized protein</fullName>
    </submittedName>
</protein>
<dbReference type="EMBL" id="JAHHUM010001347">
    <property type="protein sequence ID" value="KAK5612636.1"/>
    <property type="molecule type" value="Genomic_DNA"/>
</dbReference>
<feature type="region of interest" description="Disordered" evidence="1">
    <location>
        <begin position="167"/>
        <end position="210"/>
    </location>
</feature>
<organism evidence="2 3">
    <name type="scientific">Crenichthys baileyi</name>
    <name type="common">White River springfish</name>
    <dbReference type="NCBI Taxonomy" id="28760"/>
    <lineage>
        <taxon>Eukaryota</taxon>
        <taxon>Metazoa</taxon>
        <taxon>Chordata</taxon>
        <taxon>Craniata</taxon>
        <taxon>Vertebrata</taxon>
        <taxon>Euteleostomi</taxon>
        <taxon>Actinopterygii</taxon>
        <taxon>Neopterygii</taxon>
        <taxon>Teleostei</taxon>
        <taxon>Neoteleostei</taxon>
        <taxon>Acanthomorphata</taxon>
        <taxon>Ovalentaria</taxon>
        <taxon>Atherinomorphae</taxon>
        <taxon>Cyprinodontiformes</taxon>
        <taxon>Goodeidae</taxon>
        <taxon>Crenichthys</taxon>
    </lineage>
</organism>
<feature type="region of interest" description="Disordered" evidence="1">
    <location>
        <begin position="25"/>
        <end position="81"/>
    </location>
</feature>
<feature type="compositionally biased region" description="Basic and acidic residues" evidence="1">
    <location>
        <begin position="56"/>
        <end position="65"/>
    </location>
</feature>
<feature type="region of interest" description="Disordered" evidence="1">
    <location>
        <begin position="116"/>
        <end position="137"/>
    </location>
</feature>
<dbReference type="AlphaFoldDB" id="A0AAV9RUF9"/>
<comment type="caution">
    <text evidence="2">The sequence shown here is derived from an EMBL/GenBank/DDBJ whole genome shotgun (WGS) entry which is preliminary data.</text>
</comment>
<sequence length="210" mass="23030">MVPSIIVRFYKVNVVTLHHLQGVLEQPSPTEAPQSTETPEGPPPRAPCNATSAPAHKCDRADTTKHCTHSRPPNTAPRWEKLTRQEIPSQRHAARAGGPHHALALKQTHHNCNCSPGRPANQLSHHHRCTTTTTQPIQMPVTTHPKREHNPSCHPLACRIDPSWTRQPVEQHAAKATNHPPDASSHSPPIHETETRASQVTGPGQPITAD</sequence>
<name>A0AAV9RUF9_9TELE</name>